<dbReference type="PANTHER" id="PTHR21137:SF35">
    <property type="entry name" value="ODORANT RECEPTOR 19A-RELATED"/>
    <property type="match status" value="1"/>
</dbReference>
<evidence type="ECO:0000256" key="7">
    <source>
        <dbReference type="ARBA" id="ARBA00023136"/>
    </source>
</evidence>
<evidence type="ECO:0000256" key="2">
    <source>
        <dbReference type="ARBA" id="ARBA00022475"/>
    </source>
</evidence>
<keyword evidence="3" id="KW-0716">Sensory transduction</keyword>
<keyword evidence="4" id="KW-0812">Transmembrane</keyword>
<evidence type="ECO:0000256" key="8">
    <source>
        <dbReference type="ARBA" id="ARBA00023170"/>
    </source>
</evidence>
<reference evidence="10 11" key="1">
    <citation type="journal article" date="2017" name="G3 (Bethesda)">
        <title>The Physical Genome Mapping of Anopheles albimanus Corrected Scaffold Misassemblies and Identified Interarm Rearrangements in Genus Anopheles.</title>
        <authorList>
            <person name="Artemov G.N."/>
            <person name="Peery A.N."/>
            <person name="Jiang X."/>
            <person name="Tu Z."/>
            <person name="Stegniy V.N."/>
            <person name="Sharakhova M.V."/>
            <person name="Sharakhov I.V."/>
        </authorList>
    </citation>
    <scope>NUCLEOTIDE SEQUENCE [LARGE SCALE GENOMIC DNA]</scope>
    <source>
        <strain evidence="10 11">ALBI9_A</strain>
    </source>
</reference>
<organism evidence="10 11">
    <name type="scientific">Anopheles albimanus</name>
    <name type="common">New world malaria mosquito</name>
    <dbReference type="NCBI Taxonomy" id="7167"/>
    <lineage>
        <taxon>Eukaryota</taxon>
        <taxon>Metazoa</taxon>
        <taxon>Ecdysozoa</taxon>
        <taxon>Arthropoda</taxon>
        <taxon>Hexapoda</taxon>
        <taxon>Insecta</taxon>
        <taxon>Pterygota</taxon>
        <taxon>Neoptera</taxon>
        <taxon>Endopterygota</taxon>
        <taxon>Diptera</taxon>
        <taxon>Nematocera</taxon>
        <taxon>Culicoidea</taxon>
        <taxon>Culicidae</taxon>
        <taxon>Anophelinae</taxon>
        <taxon>Anopheles</taxon>
    </lineage>
</organism>
<keyword evidence="5" id="KW-0552">Olfaction</keyword>
<evidence type="ECO:0000256" key="3">
    <source>
        <dbReference type="ARBA" id="ARBA00022606"/>
    </source>
</evidence>
<keyword evidence="11" id="KW-1185">Reference proteome</keyword>
<evidence type="ECO:0000256" key="9">
    <source>
        <dbReference type="ARBA" id="ARBA00023224"/>
    </source>
</evidence>
<dbReference type="GO" id="GO:0004984">
    <property type="term" value="F:olfactory receptor activity"/>
    <property type="evidence" value="ECO:0007669"/>
    <property type="project" value="InterPro"/>
</dbReference>
<dbReference type="STRING" id="7167.A0A182FZP3"/>
<dbReference type="EnsemblMetazoa" id="AALB015482-RA">
    <property type="protein sequence ID" value="AALB015482-PA"/>
    <property type="gene ID" value="AALB015482"/>
</dbReference>
<keyword evidence="9" id="KW-0807">Transducer</keyword>
<protein>
    <submittedName>
        <fullName evidence="10">Uncharacterized protein</fullName>
    </submittedName>
</protein>
<dbReference type="GO" id="GO:0007165">
    <property type="term" value="P:signal transduction"/>
    <property type="evidence" value="ECO:0007669"/>
    <property type="project" value="UniProtKB-KW"/>
</dbReference>
<evidence type="ECO:0000313" key="11">
    <source>
        <dbReference type="Proteomes" id="UP000069272"/>
    </source>
</evidence>
<dbReference type="Proteomes" id="UP000069272">
    <property type="component" value="Chromosome 2R"/>
</dbReference>
<sequence>MFFWSRKTVPFPNEPERVGALPLAMRVQMVLGISGTPKDRYRFAPPILCFIVINVIPKVFFKYVNLQSTILGMAEFCFQLNALIGVALLMVKNEELKLLMKQLEEFAANGFRHSPPNIILHLEFNQMHIHKHAIGICKMLFYAVNFFNVMPIVSSLWTYYYFRHHQNTTFEFSIPIEMNFYNWDIKNSVVKYTFFEVLINGINYLIAVSVALKSVTVYSLSKYCILYFQLVGLELETLAQDSSDWPQQLKSIVRKHQTAHDCAKLLETVTAPLLLLQLSLCVAMCSIMLLFFTISNGFGTQFMNLFILFVVTITESFMYCILGDQLSSEGLRVAQTVYGSFSWENVSASMMKQLQFMMLQAQQPIGLTGGKFFFLSVEQFGKIIKTTYSIFLVLKDAI</sequence>
<keyword evidence="2" id="KW-1003">Cell membrane</keyword>
<dbReference type="VEuPathDB" id="VectorBase:AALB015482"/>
<keyword evidence="7" id="KW-0472">Membrane</keyword>
<name>A0A182FZP3_ANOAL</name>
<evidence type="ECO:0000256" key="1">
    <source>
        <dbReference type="ARBA" id="ARBA00004651"/>
    </source>
</evidence>
<accession>A0A182FZP3</accession>
<dbReference type="PANTHER" id="PTHR21137">
    <property type="entry name" value="ODORANT RECEPTOR"/>
    <property type="match status" value="1"/>
</dbReference>
<dbReference type="Pfam" id="PF02949">
    <property type="entry name" value="7tm_6"/>
    <property type="match status" value="1"/>
</dbReference>
<evidence type="ECO:0000256" key="5">
    <source>
        <dbReference type="ARBA" id="ARBA00022725"/>
    </source>
</evidence>
<dbReference type="VEuPathDB" id="VectorBase:AALB20_027472"/>
<keyword evidence="6" id="KW-1133">Transmembrane helix</keyword>
<dbReference type="GO" id="GO:0005549">
    <property type="term" value="F:odorant binding"/>
    <property type="evidence" value="ECO:0007669"/>
    <property type="project" value="InterPro"/>
</dbReference>
<evidence type="ECO:0000256" key="4">
    <source>
        <dbReference type="ARBA" id="ARBA00022692"/>
    </source>
</evidence>
<reference evidence="10" key="2">
    <citation type="submission" date="2022-08" db="UniProtKB">
        <authorList>
            <consortium name="EnsemblMetazoa"/>
        </authorList>
    </citation>
    <scope>IDENTIFICATION</scope>
    <source>
        <strain evidence="10">STECLA/ALBI9_A</strain>
    </source>
</reference>
<dbReference type="InterPro" id="IPR004117">
    <property type="entry name" value="7tm6_olfct_rcpt"/>
</dbReference>
<evidence type="ECO:0000256" key="6">
    <source>
        <dbReference type="ARBA" id="ARBA00022989"/>
    </source>
</evidence>
<dbReference type="AlphaFoldDB" id="A0A182FZP3"/>
<keyword evidence="8" id="KW-0675">Receptor</keyword>
<proteinExistence type="predicted"/>
<comment type="subcellular location">
    <subcellularLocation>
        <location evidence="1">Cell membrane</location>
        <topology evidence="1">Multi-pass membrane protein</topology>
    </subcellularLocation>
</comment>
<evidence type="ECO:0000313" key="10">
    <source>
        <dbReference type="EnsemblMetazoa" id="AALB015482-PA"/>
    </source>
</evidence>
<dbReference type="GO" id="GO:0005886">
    <property type="term" value="C:plasma membrane"/>
    <property type="evidence" value="ECO:0007669"/>
    <property type="project" value="UniProtKB-SubCell"/>
</dbReference>